<evidence type="ECO:0000256" key="1">
    <source>
        <dbReference type="ARBA" id="ARBA00006717"/>
    </source>
</evidence>
<keyword evidence="10" id="KW-1185">Reference proteome</keyword>
<dbReference type="InterPro" id="IPR005952">
    <property type="entry name" value="Phosphogly_mut1"/>
</dbReference>
<accession>A0A4R8IWU8</accession>
<keyword evidence="5" id="KW-0413">Isomerase</keyword>
<dbReference type="Gene3D" id="3.40.50.1240">
    <property type="entry name" value="Phosphoglycerate mutase-like"/>
    <property type="match status" value="1"/>
</dbReference>
<feature type="binding site" evidence="7">
    <location>
        <begin position="22"/>
        <end position="29"/>
    </location>
    <ligand>
        <name>substrate</name>
    </ligand>
</feature>
<dbReference type="EC" id="5.4.2.11" evidence="2"/>
<dbReference type="GO" id="GO:0006096">
    <property type="term" value="P:glycolytic process"/>
    <property type="evidence" value="ECO:0007669"/>
    <property type="project" value="UniProtKB-KW"/>
</dbReference>
<proteinExistence type="inferred from homology"/>
<evidence type="ECO:0000313" key="9">
    <source>
        <dbReference type="EMBL" id="TDY03990.1"/>
    </source>
</evidence>
<name>A0A4R8IWU8_9GAMM</name>
<evidence type="ECO:0000256" key="6">
    <source>
        <dbReference type="PIRSR" id="PIRSR613078-1"/>
    </source>
</evidence>
<dbReference type="InterPro" id="IPR029033">
    <property type="entry name" value="His_PPase_superfam"/>
</dbReference>
<evidence type="ECO:0000256" key="4">
    <source>
        <dbReference type="ARBA" id="ARBA00023152"/>
    </source>
</evidence>
<comment type="caution">
    <text evidence="9">The sequence shown here is derived from an EMBL/GenBank/DDBJ whole genome shotgun (WGS) entry which is preliminary data.</text>
</comment>
<evidence type="ECO:0000256" key="7">
    <source>
        <dbReference type="PIRSR" id="PIRSR613078-2"/>
    </source>
</evidence>
<organism evidence="9 10">
    <name type="scientific">Thiohalophilus thiocyanatoxydans</name>
    <dbReference type="NCBI Taxonomy" id="381308"/>
    <lineage>
        <taxon>Bacteria</taxon>
        <taxon>Pseudomonadati</taxon>
        <taxon>Pseudomonadota</taxon>
        <taxon>Gammaproteobacteria</taxon>
        <taxon>Thiohalomonadales</taxon>
        <taxon>Thiohalophilaceae</taxon>
        <taxon>Thiohalophilus</taxon>
    </lineage>
</organism>
<feature type="active site" description="Tele-phosphohistidine intermediate" evidence="6">
    <location>
        <position position="23"/>
    </location>
</feature>
<gene>
    <name evidence="9" type="ORF">EDC23_0361</name>
</gene>
<keyword evidence="3" id="KW-0312">Gluconeogenesis</keyword>
<feature type="binding site" evidence="7">
    <location>
        <position position="74"/>
    </location>
    <ligand>
        <name>substrate</name>
    </ligand>
</feature>
<dbReference type="CDD" id="cd07067">
    <property type="entry name" value="HP_PGM_like"/>
    <property type="match status" value="1"/>
</dbReference>
<dbReference type="AlphaFoldDB" id="A0A4R8IWU8"/>
<dbReference type="EMBL" id="SOQX01000001">
    <property type="protein sequence ID" value="TDY03990.1"/>
    <property type="molecule type" value="Genomic_DNA"/>
</dbReference>
<protein>
    <recommendedName>
        <fullName evidence="2">phosphoglycerate mutase (2,3-diphosphoglycerate-dependent)</fullName>
        <ecNumber evidence="2">5.4.2.11</ecNumber>
    </recommendedName>
</protein>
<evidence type="ECO:0000256" key="2">
    <source>
        <dbReference type="ARBA" id="ARBA00012028"/>
    </source>
</evidence>
<dbReference type="Pfam" id="PF00300">
    <property type="entry name" value="His_Phos_1"/>
    <property type="match status" value="1"/>
</dbReference>
<dbReference type="NCBIfam" id="TIGR01258">
    <property type="entry name" value="pgm_1"/>
    <property type="match status" value="1"/>
</dbReference>
<evidence type="ECO:0000256" key="5">
    <source>
        <dbReference type="ARBA" id="ARBA00023235"/>
    </source>
</evidence>
<feature type="active site" description="Proton donor/acceptor" evidence="6">
    <location>
        <position position="101"/>
    </location>
</feature>
<evidence type="ECO:0000256" key="8">
    <source>
        <dbReference type="PIRSR" id="PIRSR613078-3"/>
    </source>
</evidence>
<feature type="binding site" evidence="7">
    <location>
        <begin position="35"/>
        <end position="36"/>
    </location>
    <ligand>
        <name>substrate</name>
    </ligand>
</feature>
<feature type="binding site" evidence="7">
    <location>
        <begin position="197"/>
        <end position="198"/>
    </location>
    <ligand>
        <name>substrate</name>
    </ligand>
</feature>
<dbReference type="OrthoDB" id="9781415at2"/>
<evidence type="ECO:0000256" key="3">
    <source>
        <dbReference type="ARBA" id="ARBA00022432"/>
    </source>
</evidence>
<dbReference type="GO" id="GO:0006094">
    <property type="term" value="P:gluconeogenesis"/>
    <property type="evidence" value="ECO:0007669"/>
    <property type="project" value="UniProtKB-KW"/>
</dbReference>
<feature type="binding site" evidence="7">
    <location>
        <position position="112"/>
    </location>
    <ligand>
        <name>substrate</name>
    </ligand>
</feature>
<sequence length="213" mass="24438">MNTNTNQTTHQRTGRVPVVLIRHAQSQWNRENRFTGWADPPLTDAGIAKAHAAGHRLHEQGYVFDAAYSSRLRRAVTTLDSLLEELGQNEIPREQAWQLNERHYGTLTGLDKGEAIKHHGEAQVWRWRRGYHDRAGALTRDDPRHSCHDPLCHDIDPPALPDVENLAETRARVMRYWQSEIEPRIRRGERLLISAHGNTLRALIMALANMSEE</sequence>
<feature type="site" description="Transition state stabilizer" evidence="8">
    <location>
        <position position="196"/>
    </location>
</feature>
<comment type="similarity">
    <text evidence="1">Belongs to the phosphoglycerate mutase family. BPG-dependent PGAM subfamily.</text>
</comment>
<reference evidence="9 10" key="1">
    <citation type="submission" date="2019-03" db="EMBL/GenBank/DDBJ databases">
        <title>Genomic Encyclopedia of Type Strains, Phase IV (KMG-IV): sequencing the most valuable type-strain genomes for metagenomic binning, comparative biology and taxonomic classification.</title>
        <authorList>
            <person name="Goeker M."/>
        </authorList>
    </citation>
    <scope>NUCLEOTIDE SEQUENCE [LARGE SCALE GENOMIC DNA]</scope>
    <source>
        <strain evidence="9 10">DSM 16326</strain>
    </source>
</reference>
<dbReference type="SUPFAM" id="SSF53254">
    <property type="entry name" value="Phosphoglycerate mutase-like"/>
    <property type="match status" value="1"/>
</dbReference>
<dbReference type="RefSeq" id="WP_134080553.1">
    <property type="nucleotide sequence ID" value="NZ_SOQX01000001.1"/>
</dbReference>
<dbReference type="SMART" id="SM00855">
    <property type="entry name" value="PGAM"/>
    <property type="match status" value="1"/>
</dbReference>
<evidence type="ECO:0000313" key="10">
    <source>
        <dbReference type="Proteomes" id="UP000294914"/>
    </source>
</evidence>
<dbReference type="PANTHER" id="PTHR11931">
    <property type="entry name" value="PHOSPHOGLYCERATE MUTASE"/>
    <property type="match status" value="1"/>
</dbReference>
<dbReference type="InterPro" id="IPR013078">
    <property type="entry name" value="His_Pase_superF_clade-1"/>
</dbReference>
<feature type="binding site" evidence="7">
    <location>
        <begin position="101"/>
        <end position="104"/>
    </location>
    <ligand>
        <name>substrate</name>
    </ligand>
</feature>
<dbReference type="Proteomes" id="UP000294914">
    <property type="component" value="Unassembled WGS sequence"/>
</dbReference>
<feature type="binding site" evidence="7">
    <location>
        <begin position="128"/>
        <end position="129"/>
    </location>
    <ligand>
        <name>substrate</name>
    </ligand>
</feature>
<keyword evidence="4" id="KW-0324">Glycolysis</keyword>
<dbReference type="GO" id="GO:0004619">
    <property type="term" value="F:phosphoglycerate mutase activity"/>
    <property type="evidence" value="ECO:0007669"/>
    <property type="project" value="UniProtKB-EC"/>
</dbReference>